<comment type="caution">
    <text evidence="1">The sequence shown here is derived from an EMBL/GenBank/DDBJ whole genome shotgun (WGS) entry which is preliminary data.</text>
</comment>
<keyword evidence="2" id="KW-1185">Reference proteome</keyword>
<sequence length="87" mass="10027">MQIVYIPSESMSVQGKKDEIYKRYGKDWNIREQGGGNGNWLLTRKSDVLVDGKSYRTFVLEHYGKSKLTAKLVDKFREDVANGKIKL</sequence>
<dbReference type="AlphaFoldDB" id="A0A0V8QHX4"/>
<dbReference type="RefSeq" id="WP_002575859.1">
    <property type="nucleotide sequence ID" value="NZ_CABMMD010000035.1"/>
</dbReference>
<accession>A0A0V8QHX4</accession>
<protein>
    <submittedName>
        <fullName evidence="1">Uncharacterized protein</fullName>
    </submittedName>
</protein>
<dbReference type="Proteomes" id="UP000054874">
    <property type="component" value="Unassembled WGS sequence"/>
</dbReference>
<evidence type="ECO:0000313" key="1">
    <source>
        <dbReference type="EMBL" id="KSV60189.1"/>
    </source>
</evidence>
<evidence type="ECO:0000313" key="2">
    <source>
        <dbReference type="Proteomes" id="UP000054874"/>
    </source>
</evidence>
<reference evidence="1 2" key="1">
    <citation type="submission" date="2015-11" db="EMBL/GenBank/DDBJ databases">
        <title>Butyribacter intestini gen. nov., sp. nov., a butyric acid-producing bacterium of the family Lachnospiraceae isolated from the human faeces.</title>
        <authorList>
            <person name="Zou Y."/>
            <person name="Xue W."/>
            <person name="Luo G."/>
            <person name="Lv M."/>
        </authorList>
    </citation>
    <scope>NUCLEOTIDE SEQUENCE [LARGE SCALE GENOMIC DNA]</scope>
    <source>
        <strain evidence="1 2">ACET-33324</strain>
    </source>
</reference>
<proteinExistence type="predicted"/>
<dbReference type="EMBL" id="LNAM01000035">
    <property type="protein sequence ID" value="KSV60189.1"/>
    <property type="molecule type" value="Genomic_DNA"/>
</dbReference>
<dbReference type="STRING" id="290052.ASU35_06420"/>
<dbReference type="OrthoDB" id="1972156at2"/>
<name>A0A0V8QHX4_9FIRM</name>
<gene>
    <name evidence="1" type="ORF">ASU35_06420</name>
</gene>
<organism evidence="1 2">
    <name type="scientific">Acetivibrio ethanolgignens</name>
    <dbReference type="NCBI Taxonomy" id="290052"/>
    <lineage>
        <taxon>Bacteria</taxon>
        <taxon>Bacillati</taxon>
        <taxon>Bacillota</taxon>
        <taxon>Clostridia</taxon>
        <taxon>Eubacteriales</taxon>
        <taxon>Oscillospiraceae</taxon>
        <taxon>Acetivibrio</taxon>
    </lineage>
</organism>
<dbReference type="GeneID" id="83002820"/>